<evidence type="ECO:0000256" key="4">
    <source>
        <dbReference type="ARBA" id="ARBA00022989"/>
    </source>
</evidence>
<keyword evidence="6" id="KW-0675">Receptor</keyword>
<comment type="caution">
    <text evidence="10">The sequence shown here is derived from an EMBL/GenBank/DDBJ whole genome shotgun (WGS) entry which is preliminary data.</text>
</comment>
<evidence type="ECO:0000256" key="9">
    <source>
        <dbReference type="SAM" id="SignalP"/>
    </source>
</evidence>
<dbReference type="PANTHER" id="PTHR42643:SF24">
    <property type="entry name" value="IONOTROPIC RECEPTOR 60A"/>
    <property type="match status" value="1"/>
</dbReference>
<evidence type="ECO:0000256" key="5">
    <source>
        <dbReference type="ARBA" id="ARBA00023136"/>
    </source>
</evidence>
<keyword evidence="5 8" id="KW-0472">Membrane</keyword>
<keyword evidence="11" id="KW-1185">Reference proteome</keyword>
<evidence type="ECO:0000313" key="11">
    <source>
        <dbReference type="Proteomes" id="UP001151699"/>
    </source>
</evidence>
<keyword evidence="4 8" id="KW-1133">Transmembrane helix</keyword>
<dbReference type="EMBL" id="WJQU01000002">
    <property type="protein sequence ID" value="KAJ6643303.1"/>
    <property type="molecule type" value="Genomic_DNA"/>
</dbReference>
<reference evidence="10" key="1">
    <citation type="submission" date="2022-07" db="EMBL/GenBank/DDBJ databases">
        <authorList>
            <person name="Trinca V."/>
            <person name="Uliana J.V.C."/>
            <person name="Torres T.T."/>
            <person name="Ward R.J."/>
            <person name="Monesi N."/>
        </authorList>
    </citation>
    <scope>NUCLEOTIDE SEQUENCE</scope>
    <source>
        <strain evidence="10">HSMRA1968</strain>
        <tissue evidence="10">Whole embryos</tissue>
    </source>
</reference>
<feature type="signal peptide" evidence="9">
    <location>
        <begin position="1"/>
        <end position="20"/>
    </location>
</feature>
<evidence type="ECO:0000256" key="8">
    <source>
        <dbReference type="SAM" id="Phobius"/>
    </source>
</evidence>
<feature type="transmembrane region" description="Helical" evidence="8">
    <location>
        <begin position="338"/>
        <end position="362"/>
    </location>
</feature>
<comment type="subcellular location">
    <subcellularLocation>
        <location evidence="1">Cell membrane</location>
        <topology evidence="1">Multi-pass membrane protein</topology>
    </subcellularLocation>
</comment>
<dbReference type="Proteomes" id="UP001151699">
    <property type="component" value="Chromosome B"/>
</dbReference>
<sequence length="641" mass="75014">MNFILSTMLIAIHSFKCVASQKGISGFNHETKFEFNCSSILSSMNFFYNHRCVQVIVGHDLDSTECIKETMTTSNNVTFFVRSLSWLLNRNIFVDESVPNVAKKKSTRFCGHFLIILKNVFSLQPFLSCVQNNATFLTFFPFSKLYFMFVEKKYRLVEPQTWKEISNFFYTNYQFGFAYEFDATTKDVKLRDFLTLNRTHGHKIKSNLFHPFVNRRDNRKEFRLSFYNCSPFIIYVDEDNFSFNGIEYQLVREITKNWKIRYILRDESKTGISPWITMFDDLKNRTADIAMCSIWISVFDDKYDVSGYYNHECNTLLIPKPKRLSEMTAIYKSLSGKVWLTFGLLFSATGFLLWSTAMVGIGDRSAYVSLSRTFLEIMNIATLHGVNTLRQQQISVKILLMSWIIVCSLFGICYTTVYTSRLSKPGYTKVIDTIEDFIENGMKCFTFEMLNFGFKHFIDMLWGSHHSYADFQSSLSASSNPAYHELNRRIVVFQNNDEAKAALASGKFGVYAGLSNDKYFVTYDWNEQLNLLSSFRLMRKACIFNYYTVFALQKFSPYTEIFSHYALQFQEHGITQFWFSKVYRDKVWLNKFLENYPKENNEPTVLRFVGISGILLLLFVGHILSTVVFTYEIIFHNRNYN</sequence>
<name>A0A9Q0S462_9DIPT</name>
<dbReference type="OrthoDB" id="6736165at2759"/>
<dbReference type="PANTHER" id="PTHR42643">
    <property type="entry name" value="IONOTROPIC RECEPTOR 20A-RELATED"/>
    <property type="match status" value="1"/>
</dbReference>
<accession>A0A9Q0S462</accession>
<proteinExistence type="predicted"/>
<dbReference type="Gene3D" id="3.40.190.10">
    <property type="entry name" value="Periplasmic binding protein-like II"/>
    <property type="match status" value="1"/>
</dbReference>
<dbReference type="AlphaFoldDB" id="A0A9Q0S462"/>
<evidence type="ECO:0000256" key="6">
    <source>
        <dbReference type="ARBA" id="ARBA00023170"/>
    </source>
</evidence>
<keyword evidence="9" id="KW-0732">Signal</keyword>
<keyword evidence="7" id="KW-0325">Glycoprotein</keyword>
<feature type="non-terminal residue" evidence="10">
    <location>
        <position position="1"/>
    </location>
</feature>
<dbReference type="SUPFAM" id="SSF53850">
    <property type="entry name" value="Periplasmic binding protein-like II"/>
    <property type="match status" value="1"/>
</dbReference>
<evidence type="ECO:0000256" key="3">
    <source>
        <dbReference type="ARBA" id="ARBA00022692"/>
    </source>
</evidence>
<protein>
    <submittedName>
        <fullName evidence="10">Uncharacterized protein</fullName>
    </submittedName>
</protein>
<keyword evidence="2" id="KW-1003">Cell membrane</keyword>
<evidence type="ECO:0000313" key="10">
    <source>
        <dbReference type="EMBL" id="KAJ6643303.1"/>
    </source>
</evidence>
<evidence type="ECO:0000256" key="1">
    <source>
        <dbReference type="ARBA" id="ARBA00004651"/>
    </source>
</evidence>
<feature type="transmembrane region" description="Helical" evidence="8">
    <location>
        <begin position="398"/>
        <end position="417"/>
    </location>
</feature>
<evidence type="ECO:0000256" key="2">
    <source>
        <dbReference type="ARBA" id="ARBA00022475"/>
    </source>
</evidence>
<gene>
    <name evidence="10" type="ORF">Bhyg_08262</name>
</gene>
<feature type="transmembrane region" description="Helical" evidence="8">
    <location>
        <begin position="605"/>
        <end position="631"/>
    </location>
</feature>
<keyword evidence="3 8" id="KW-0812">Transmembrane</keyword>
<dbReference type="GO" id="GO:0005886">
    <property type="term" value="C:plasma membrane"/>
    <property type="evidence" value="ECO:0007669"/>
    <property type="project" value="UniProtKB-SubCell"/>
</dbReference>
<feature type="chain" id="PRO_5040256960" evidence="9">
    <location>
        <begin position="21"/>
        <end position="641"/>
    </location>
</feature>
<organism evidence="10 11">
    <name type="scientific">Pseudolycoriella hygida</name>
    <dbReference type="NCBI Taxonomy" id="35572"/>
    <lineage>
        <taxon>Eukaryota</taxon>
        <taxon>Metazoa</taxon>
        <taxon>Ecdysozoa</taxon>
        <taxon>Arthropoda</taxon>
        <taxon>Hexapoda</taxon>
        <taxon>Insecta</taxon>
        <taxon>Pterygota</taxon>
        <taxon>Neoptera</taxon>
        <taxon>Endopterygota</taxon>
        <taxon>Diptera</taxon>
        <taxon>Nematocera</taxon>
        <taxon>Sciaroidea</taxon>
        <taxon>Sciaridae</taxon>
        <taxon>Pseudolycoriella</taxon>
    </lineage>
</organism>
<dbReference type="InterPro" id="IPR052192">
    <property type="entry name" value="Insect_Ionotropic_Sensory_Rcpt"/>
</dbReference>
<evidence type="ECO:0000256" key="7">
    <source>
        <dbReference type="ARBA" id="ARBA00023180"/>
    </source>
</evidence>